<comment type="cofactor">
    <cofactor evidence="2">
        <name>Mn(2+)</name>
        <dbReference type="ChEBI" id="CHEBI:29035"/>
    </cofactor>
</comment>
<comment type="catalytic activity">
    <reaction evidence="1">
        <text>Hydrolytically removes 5'-nucleotides successively from the 3'-hydroxy termini of 3'-hydroxy-terminated oligonucleotides.</text>
        <dbReference type="EC" id="3.1.4.1"/>
    </reaction>
</comment>
<evidence type="ECO:0000256" key="4">
    <source>
        <dbReference type="ARBA" id="ARBA00005533"/>
    </source>
</evidence>
<proteinExistence type="inferred from homology"/>
<comment type="subunit">
    <text evidence="12">DNA polymerase III contains a core (composed of alpha, epsilon and theta chains) that associates with a tau subunit. This core dimerizes to form the POLIII' complex. PolIII' associates with the gamma complex (composed of gamma, delta, delta', psi and chi chains) and with the beta chain to form the complete DNA polymerase III complex.</text>
</comment>
<evidence type="ECO:0000256" key="2">
    <source>
        <dbReference type="ARBA" id="ARBA00001936"/>
    </source>
</evidence>
<keyword evidence="17" id="KW-1185">Reference proteome</keyword>
<keyword evidence="7 16" id="KW-0378">Hydrolase</keyword>
<dbReference type="GO" id="GO:0003677">
    <property type="term" value="F:DNA binding"/>
    <property type="evidence" value="ECO:0007669"/>
    <property type="project" value="InterPro"/>
</dbReference>
<dbReference type="InterPro" id="IPR049125">
    <property type="entry name" value="FAN1-like_WH"/>
</dbReference>
<dbReference type="GO" id="GO:0006260">
    <property type="term" value="P:DNA replication"/>
    <property type="evidence" value="ECO:0007669"/>
    <property type="project" value="InterPro"/>
</dbReference>
<dbReference type="InterPro" id="IPR006054">
    <property type="entry name" value="DnaQ"/>
</dbReference>
<keyword evidence="5" id="KW-0540">Nuclease</keyword>
<evidence type="ECO:0000256" key="9">
    <source>
        <dbReference type="ARBA" id="ARBA00022842"/>
    </source>
</evidence>
<evidence type="ECO:0000256" key="3">
    <source>
        <dbReference type="ARBA" id="ARBA00001946"/>
    </source>
</evidence>
<protein>
    <submittedName>
        <fullName evidence="16">3'-5' exonuclease DinG</fullName>
        <ecNumber evidence="16">3.1.-.-</ecNumber>
    </submittedName>
</protein>
<evidence type="ECO:0000256" key="11">
    <source>
        <dbReference type="ARBA" id="ARBA00025483"/>
    </source>
</evidence>
<dbReference type="Gene3D" id="3.40.1350.10">
    <property type="match status" value="1"/>
</dbReference>
<dbReference type="InterPro" id="IPR011856">
    <property type="entry name" value="tRNA_endonuc-like_dom_sf"/>
</dbReference>
<name>A0A9W4VML7_PSEHA</name>
<dbReference type="InterPro" id="IPR012337">
    <property type="entry name" value="RNaseH-like_sf"/>
</dbReference>
<keyword evidence="10" id="KW-0464">Manganese</keyword>
<evidence type="ECO:0000313" key="16">
    <source>
        <dbReference type="EMBL" id="CAH9050493.1"/>
    </source>
</evidence>
<dbReference type="AlphaFoldDB" id="A0A9W4VML7"/>
<dbReference type="FunFam" id="3.30.420.10:FF:000045">
    <property type="entry name" value="3'-5' exonuclease DinG"/>
    <property type="match status" value="1"/>
</dbReference>
<keyword evidence="8 16" id="KW-0269">Exonuclease</keyword>
<comment type="similarity">
    <text evidence="4">Belongs to the FAN1 family.</text>
</comment>
<dbReference type="Pfam" id="PF08774">
    <property type="entry name" value="VRR_NUC"/>
    <property type="match status" value="1"/>
</dbReference>
<dbReference type="InterPro" id="IPR013520">
    <property type="entry name" value="Ribonucl_H"/>
</dbReference>
<dbReference type="InterPro" id="IPR033315">
    <property type="entry name" value="Fan1-like"/>
</dbReference>
<keyword evidence="9" id="KW-0460">Magnesium</keyword>
<comment type="catalytic activity">
    <reaction evidence="13">
        <text>DNA(n) + a 2'-deoxyribonucleoside 5'-triphosphate = DNA(n+1) + diphosphate</text>
        <dbReference type="Rhea" id="RHEA:22508"/>
        <dbReference type="Rhea" id="RHEA-COMP:17339"/>
        <dbReference type="Rhea" id="RHEA-COMP:17340"/>
        <dbReference type="ChEBI" id="CHEBI:33019"/>
        <dbReference type="ChEBI" id="CHEBI:61560"/>
        <dbReference type="ChEBI" id="CHEBI:173112"/>
        <dbReference type="EC" id="2.7.7.7"/>
    </reaction>
</comment>
<comment type="cofactor">
    <cofactor evidence="3">
        <name>Mg(2+)</name>
        <dbReference type="ChEBI" id="CHEBI:18420"/>
    </cofactor>
</comment>
<reference evidence="16" key="1">
    <citation type="submission" date="2022-07" db="EMBL/GenBank/DDBJ databases">
        <authorList>
            <person name="Criscuolo A."/>
        </authorList>
    </citation>
    <scope>NUCLEOTIDE SEQUENCE</scope>
    <source>
        <strain evidence="16">CIP103197</strain>
    </source>
</reference>
<dbReference type="InterPro" id="IPR036397">
    <property type="entry name" value="RNaseH_sf"/>
</dbReference>
<evidence type="ECO:0000256" key="6">
    <source>
        <dbReference type="ARBA" id="ARBA00022723"/>
    </source>
</evidence>
<sequence length="718" mass="82232">MKKELPAKYYLAHFKELIGFVSDKCMHLLEQKHITFINKINTLDEQSQCMLARIYSRKPYLVQTQSLNYEEIISPYQSLFNLKTAGLICEPSQADAKQLLSHLTKPALIELLAQQELPPLFKKSAAKSCLVEVAISFFESKPERLSHLYNQYVINNRDECYQYFEFLYIGRLSAGDVNHQNRFVLRDLGVTPVRQGHNESLSRFDSIEEAQSNYVLNRFRLAVKNAKDDNENETLAKQLINELAVGVVARELKNKLLVILYKQLKTTNPVLAFDVLNACEDDAHALEIQIREQYRLGNKEWVKAQLEKIIENPLTDELLYFADDFLMRKFNKQTRSRLSEMLASTRCIIEVDELYRGDVELGVSDHYTRQGKQVFYTENTLWQSLFALVFWQELFIETPTPPCNEFDIYPQALKTDTFYLNQSSQIEARLAACNSTQKLLRLVCNHAAKYYEQPNGLFRWHKDVLKPLEMLILNSPINALLSHLKNMAKNYRQLKDGYPDLMIVDNSAVHFEEVKAPGDKLKRNQLVNIDNLKNSGFKVNIAAVKWYVDPNRIYSVVDIETTGGLKGGNRITEIGIVKVKQGEIVDTWTTLINPERPIPRFITSLTGINDAMVSNAPIFSDIAAPLLNQLSGSIFVAHNVNFDYGFIKKELERIGINFKMPKLCTVVESRKAFKGLKSYSLGNLSAHFNLDLTNHHRALDDAKAAAQLLLLVQQTDSQ</sequence>
<dbReference type="PANTHER" id="PTHR15749">
    <property type="entry name" value="FANCONI-ASSOCIATED NUCLEASE 1"/>
    <property type="match status" value="1"/>
</dbReference>
<feature type="domain" description="Exonuclease" evidence="14">
    <location>
        <begin position="553"/>
        <end position="718"/>
    </location>
</feature>
<evidence type="ECO:0000256" key="1">
    <source>
        <dbReference type="ARBA" id="ARBA00000983"/>
    </source>
</evidence>
<evidence type="ECO:0000259" key="14">
    <source>
        <dbReference type="SMART" id="SM00479"/>
    </source>
</evidence>
<evidence type="ECO:0000256" key="13">
    <source>
        <dbReference type="ARBA" id="ARBA00049244"/>
    </source>
</evidence>
<dbReference type="RefSeq" id="WP_262975939.1">
    <property type="nucleotide sequence ID" value="NZ_CAMAPB010000002.1"/>
</dbReference>
<accession>A0A9W4VML7</accession>
<dbReference type="SMART" id="SM00990">
    <property type="entry name" value="VRR_NUC"/>
    <property type="match status" value="1"/>
</dbReference>
<evidence type="ECO:0000256" key="7">
    <source>
        <dbReference type="ARBA" id="ARBA00022801"/>
    </source>
</evidence>
<evidence type="ECO:0000256" key="10">
    <source>
        <dbReference type="ARBA" id="ARBA00023211"/>
    </source>
</evidence>
<dbReference type="EC" id="3.1.-.-" evidence="16"/>
<dbReference type="GO" id="GO:0004528">
    <property type="term" value="F:phosphodiesterase I activity"/>
    <property type="evidence" value="ECO:0007669"/>
    <property type="project" value="UniProtKB-EC"/>
</dbReference>
<dbReference type="PANTHER" id="PTHR15749:SF4">
    <property type="entry name" value="FANCONI-ASSOCIATED NUCLEASE 1"/>
    <property type="match status" value="1"/>
</dbReference>
<evidence type="ECO:0000256" key="12">
    <source>
        <dbReference type="ARBA" id="ARBA00026073"/>
    </source>
</evidence>
<dbReference type="CDD" id="cd06127">
    <property type="entry name" value="DEDDh"/>
    <property type="match status" value="1"/>
</dbReference>
<dbReference type="Pfam" id="PF00929">
    <property type="entry name" value="RNase_T"/>
    <property type="match status" value="1"/>
</dbReference>
<dbReference type="EMBL" id="CAMAPB010000002">
    <property type="protein sequence ID" value="CAH9050493.1"/>
    <property type="molecule type" value="Genomic_DNA"/>
</dbReference>
<organism evidence="16 17">
    <name type="scientific">Pseudoalteromonas haloplanktis</name>
    <name type="common">Alteromonas haloplanktis</name>
    <dbReference type="NCBI Taxonomy" id="228"/>
    <lineage>
        <taxon>Bacteria</taxon>
        <taxon>Pseudomonadati</taxon>
        <taxon>Pseudomonadota</taxon>
        <taxon>Gammaproteobacteria</taxon>
        <taxon>Alteromonadales</taxon>
        <taxon>Pseudoalteromonadaceae</taxon>
        <taxon>Pseudoalteromonas</taxon>
    </lineage>
</organism>
<dbReference type="GO" id="GO:0046872">
    <property type="term" value="F:metal ion binding"/>
    <property type="evidence" value="ECO:0007669"/>
    <property type="project" value="UniProtKB-KW"/>
</dbReference>
<dbReference type="InterPro" id="IPR014883">
    <property type="entry name" value="VRR_NUC"/>
</dbReference>
<dbReference type="Pfam" id="PF21315">
    <property type="entry name" value="FAN1_HTH"/>
    <property type="match status" value="1"/>
</dbReference>
<dbReference type="SMART" id="SM00479">
    <property type="entry name" value="EXOIII"/>
    <property type="match status" value="1"/>
</dbReference>
<gene>
    <name evidence="16" type="primary">dinG_2</name>
    <name evidence="16" type="ORF">PSEHALCIP103_00203</name>
</gene>
<evidence type="ECO:0000259" key="15">
    <source>
        <dbReference type="SMART" id="SM00990"/>
    </source>
</evidence>
<dbReference type="GO" id="GO:0003887">
    <property type="term" value="F:DNA-directed DNA polymerase activity"/>
    <property type="evidence" value="ECO:0007669"/>
    <property type="project" value="UniProtKB-EC"/>
</dbReference>
<keyword evidence="6" id="KW-0479">Metal-binding</keyword>
<comment type="function">
    <text evidence="11">DNA polymerase III is a complex, multichain enzyme responsible for most of the replicative synthesis in bacteria. The epsilon subunit contain the editing function and is a proofreading 3'-5' exonuclease.</text>
</comment>
<feature type="domain" description="VRR-NUC" evidence="15">
    <location>
        <begin position="434"/>
        <end position="546"/>
    </location>
</feature>
<evidence type="ECO:0000256" key="5">
    <source>
        <dbReference type="ARBA" id="ARBA00022722"/>
    </source>
</evidence>
<dbReference type="Gene3D" id="3.30.420.10">
    <property type="entry name" value="Ribonuclease H-like superfamily/Ribonuclease H"/>
    <property type="match status" value="1"/>
</dbReference>
<dbReference type="GO" id="GO:0036297">
    <property type="term" value="P:interstrand cross-link repair"/>
    <property type="evidence" value="ECO:0007669"/>
    <property type="project" value="InterPro"/>
</dbReference>
<evidence type="ECO:0000256" key="8">
    <source>
        <dbReference type="ARBA" id="ARBA00022839"/>
    </source>
</evidence>
<dbReference type="Proteomes" id="UP001152447">
    <property type="component" value="Unassembled WGS sequence"/>
</dbReference>
<dbReference type="NCBIfam" id="TIGR00573">
    <property type="entry name" value="dnaq"/>
    <property type="match status" value="1"/>
</dbReference>
<comment type="caution">
    <text evidence="16">The sequence shown here is derived from an EMBL/GenBank/DDBJ whole genome shotgun (WGS) entry which is preliminary data.</text>
</comment>
<dbReference type="SUPFAM" id="SSF53098">
    <property type="entry name" value="Ribonuclease H-like"/>
    <property type="match status" value="1"/>
</dbReference>
<evidence type="ECO:0000313" key="17">
    <source>
        <dbReference type="Proteomes" id="UP001152447"/>
    </source>
</evidence>